<dbReference type="PANTHER" id="PTHR21551:SF0">
    <property type="entry name" value="PROTEIN ASSOCIATED WITH TOPO II RELATED-1, ISOFORM A"/>
    <property type="match status" value="1"/>
</dbReference>
<name>A0A2I0B2T7_9ASPA</name>
<feature type="region of interest" description="Disordered" evidence="3">
    <location>
        <begin position="80"/>
        <end position="100"/>
    </location>
</feature>
<feature type="compositionally biased region" description="Basic residues" evidence="3">
    <location>
        <begin position="81"/>
        <end position="91"/>
    </location>
</feature>
<dbReference type="AlphaFoldDB" id="A0A2I0B2T7"/>
<dbReference type="OrthoDB" id="74835at2759"/>
<dbReference type="PANTHER" id="PTHR21551">
    <property type="entry name" value="TOPOISOMERASE II-ASSOCIATED PROTEIN PAT1"/>
    <property type="match status" value="1"/>
</dbReference>
<evidence type="ECO:0000313" key="5">
    <source>
        <dbReference type="Proteomes" id="UP000236161"/>
    </source>
</evidence>
<dbReference type="GO" id="GO:0000932">
    <property type="term" value="C:P-body"/>
    <property type="evidence" value="ECO:0007669"/>
    <property type="project" value="UniProtKB-SubCell"/>
</dbReference>
<evidence type="ECO:0000313" key="4">
    <source>
        <dbReference type="EMBL" id="PKA62105.1"/>
    </source>
</evidence>
<organism evidence="4 5">
    <name type="scientific">Apostasia shenzhenica</name>
    <dbReference type="NCBI Taxonomy" id="1088818"/>
    <lineage>
        <taxon>Eukaryota</taxon>
        <taxon>Viridiplantae</taxon>
        <taxon>Streptophyta</taxon>
        <taxon>Embryophyta</taxon>
        <taxon>Tracheophyta</taxon>
        <taxon>Spermatophyta</taxon>
        <taxon>Magnoliopsida</taxon>
        <taxon>Liliopsida</taxon>
        <taxon>Asparagales</taxon>
        <taxon>Orchidaceae</taxon>
        <taxon>Apostasioideae</taxon>
        <taxon>Apostasia</taxon>
    </lineage>
</organism>
<proteinExistence type="predicted"/>
<reference evidence="4 5" key="1">
    <citation type="journal article" date="2017" name="Nature">
        <title>The Apostasia genome and the evolution of orchids.</title>
        <authorList>
            <person name="Zhang G.Q."/>
            <person name="Liu K.W."/>
            <person name="Li Z."/>
            <person name="Lohaus R."/>
            <person name="Hsiao Y.Y."/>
            <person name="Niu S.C."/>
            <person name="Wang J.Y."/>
            <person name="Lin Y.C."/>
            <person name="Xu Q."/>
            <person name="Chen L.J."/>
            <person name="Yoshida K."/>
            <person name="Fujiwara S."/>
            <person name="Wang Z.W."/>
            <person name="Zhang Y.Q."/>
            <person name="Mitsuda N."/>
            <person name="Wang M."/>
            <person name="Liu G.H."/>
            <person name="Pecoraro L."/>
            <person name="Huang H.X."/>
            <person name="Xiao X.J."/>
            <person name="Lin M."/>
            <person name="Wu X.Y."/>
            <person name="Wu W.L."/>
            <person name="Chen Y.Y."/>
            <person name="Chang S.B."/>
            <person name="Sakamoto S."/>
            <person name="Ohme-Takagi M."/>
            <person name="Yagi M."/>
            <person name="Zeng S.J."/>
            <person name="Shen C.Y."/>
            <person name="Yeh C.M."/>
            <person name="Luo Y.B."/>
            <person name="Tsai W.C."/>
            <person name="Van de Peer Y."/>
            <person name="Liu Z.J."/>
        </authorList>
    </citation>
    <scope>NUCLEOTIDE SEQUENCE [LARGE SCALE GENOMIC DNA]</scope>
    <source>
        <strain evidence="5">cv. Shenzhen</strain>
        <tissue evidence="4">Stem</tissue>
    </source>
</reference>
<keyword evidence="5" id="KW-1185">Reference proteome</keyword>
<evidence type="ECO:0000256" key="3">
    <source>
        <dbReference type="SAM" id="MobiDB-lite"/>
    </source>
</evidence>
<dbReference type="EMBL" id="KZ451919">
    <property type="protein sequence ID" value="PKA62105.1"/>
    <property type="molecule type" value="Genomic_DNA"/>
</dbReference>
<gene>
    <name evidence="4" type="ORF">AXF42_Ash014989</name>
</gene>
<feature type="region of interest" description="Disordered" evidence="3">
    <location>
        <begin position="1"/>
        <end position="34"/>
    </location>
</feature>
<evidence type="ECO:0008006" key="6">
    <source>
        <dbReference type="Google" id="ProtNLM"/>
    </source>
</evidence>
<dbReference type="GO" id="GO:0000290">
    <property type="term" value="P:deadenylation-dependent decapping of nuclear-transcribed mRNA"/>
    <property type="evidence" value="ECO:0007669"/>
    <property type="project" value="InterPro"/>
</dbReference>
<feature type="compositionally biased region" description="Polar residues" evidence="3">
    <location>
        <begin position="15"/>
        <end position="34"/>
    </location>
</feature>
<comment type="subcellular location">
    <subcellularLocation>
        <location evidence="1">Cytoplasm</location>
        <location evidence="1">P-body</location>
    </subcellularLocation>
</comment>
<evidence type="ECO:0000256" key="2">
    <source>
        <dbReference type="ARBA" id="ARBA00022490"/>
    </source>
</evidence>
<dbReference type="GO" id="GO:0003723">
    <property type="term" value="F:RNA binding"/>
    <property type="evidence" value="ECO:0007669"/>
    <property type="project" value="TreeGrafter"/>
</dbReference>
<dbReference type="GO" id="GO:0033962">
    <property type="term" value="P:P-body assembly"/>
    <property type="evidence" value="ECO:0007669"/>
    <property type="project" value="TreeGrafter"/>
</dbReference>
<evidence type="ECO:0000256" key="1">
    <source>
        <dbReference type="ARBA" id="ARBA00004201"/>
    </source>
</evidence>
<sequence>MSGGRNNLLPGLFQRSFSQSNGGNGLPSHQPQFQNIQPSLSHLSQLQPQLFGLNHSPPNMSKLEAMLGMDELRDQGLKTRQSGKPHMRFPHHASDMGNARNSGGWPQFRFKYMSSDEIENIMRMQHAATHSSDPYTDDYYHQACLAKRSSASRLRHHFRPNSIEENKDFSLRSRASNEPHAYLQVDALGRIPFSSVRRPRPLLDVDCSSESADSSFEHKSSVKSLEQEPMLAARIAVEDALCLILDVDDIDRFLQFNTPQDGSSQLKRRRQAILEGLAASLQLVDPLDPSKSGSTVGIDPKDDFVFLRIVSLPKGRKLISRYLLLLYSGSELTRIVCMGIFRHLRFLFGGLPSDLGASESTKILAMTVSSCVRGMDLSKLSACLAAVACSSEQPPLRPVGSAAGDGATIIIRAVIERATELLKDYHVANTCSIQNRALWQESFNAFFGLLLKYCSSKYESITQSLTRDGQDSSVVGSEVAHAIRREMPIELLRASLPHTDEHQRKLLLELAQRSMPAPAFLAHNGGGRLVM</sequence>
<accession>A0A2I0B2T7</accession>
<dbReference type="STRING" id="1088818.A0A2I0B2T7"/>
<keyword evidence="2" id="KW-0963">Cytoplasm</keyword>
<protein>
    <recommendedName>
        <fullName evidence="6">Topoisomerase II-associated protein PAT1</fullName>
    </recommendedName>
</protein>
<dbReference type="Proteomes" id="UP000236161">
    <property type="component" value="Unassembled WGS sequence"/>
</dbReference>
<dbReference type="InterPro" id="IPR039900">
    <property type="entry name" value="Pat1-like"/>
</dbReference>